<keyword evidence="3 6" id="KW-0812">Transmembrane</keyword>
<dbReference type="InterPro" id="IPR003841">
    <property type="entry name" value="Na/Pi_transpt"/>
</dbReference>
<dbReference type="PANTHER" id="PTHR10010">
    <property type="entry name" value="SOLUTE CARRIER FAMILY 34 SODIUM PHOSPHATE , MEMBER 2-RELATED"/>
    <property type="match status" value="1"/>
</dbReference>
<keyword evidence="5 6" id="KW-0472">Membrane</keyword>
<evidence type="ECO:0000256" key="5">
    <source>
        <dbReference type="ARBA" id="ARBA00023136"/>
    </source>
</evidence>
<evidence type="ECO:0000256" key="2">
    <source>
        <dbReference type="ARBA" id="ARBA00022475"/>
    </source>
</evidence>
<dbReference type="NCBIfam" id="TIGR00704">
    <property type="entry name" value="NaPi_cotrn_rel"/>
    <property type="match status" value="1"/>
</dbReference>
<dbReference type="GO" id="GO:0005436">
    <property type="term" value="F:sodium:phosphate symporter activity"/>
    <property type="evidence" value="ECO:0007669"/>
    <property type="project" value="InterPro"/>
</dbReference>
<dbReference type="Pfam" id="PF02690">
    <property type="entry name" value="Na_Pi_cotrans"/>
    <property type="match status" value="2"/>
</dbReference>
<dbReference type="InterPro" id="IPR004633">
    <property type="entry name" value="NaPi_cotrn-rel/YqeW-like"/>
</dbReference>
<feature type="transmembrane region" description="Helical" evidence="6">
    <location>
        <begin position="241"/>
        <end position="264"/>
    </location>
</feature>
<organism evidence="7 8">
    <name type="scientific">Geosporobacter subterraneus DSM 17957</name>
    <dbReference type="NCBI Taxonomy" id="1121919"/>
    <lineage>
        <taxon>Bacteria</taxon>
        <taxon>Bacillati</taxon>
        <taxon>Bacillota</taxon>
        <taxon>Clostridia</taxon>
        <taxon>Peptostreptococcales</taxon>
        <taxon>Thermotaleaceae</taxon>
        <taxon>Geosporobacter</taxon>
    </lineage>
</organism>
<evidence type="ECO:0000256" key="3">
    <source>
        <dbReference type="ARBA" id="ARBA00022692"/>
    </source>
</evidence>
<evidence type="ECO:0000256" key="6">
    <source>
        <dbReference type="SAM" id="Phobius"/>
    </source>
</evidence>
<evidence type="ECO:0000256" key="4">
    <source>
        <dbReference type="ARBA" id="ARBA00022989"/>
    </source>
</evidence>
<feature type="transmembrane region" description="Helical" evidence="6">
    <location>
        <begin position="67"/>
        <end position="89"/>
    </location>
</feature>
<feature type="transmembrane region" description="Helical" evidence="6">
    <location>
        <begin position="39"/>
        <end position="60"/>
    </location>
</feature>
<dbReference type="RefSeq" id="WP_110941569.1">
    <property type="nucleotide sequence ID" value="NZ_FQZV01000032.1"/>
</dbReference>
<proteinExistence type="predicted"/>
<protein>
    <submittedName>
        <fullName evidence="7">Phosphate:Na+ symporter</fullName>
    </submittedName>
</protein>
<evidence type="ECO:0000313" key="7">
    <source>
        <dbReference type="EMBL" id="SHJ61128.1"/>
    </source>
</evidence>
<feature type="transmembrane region" description="Helical" evidence="6">
    <location>
        <begin position="174"/>
        <end position="197"/>
    </location>
</feature>
<evidence type="ECO:0000256" key="1">
    <source>
        <dbReference type="ARBA" id="ARBA00004651"/>
    </source>
</evidence>
<gene>
    <name evidence="7" type="ORF">SAMN02745975_02462</name>
</gene>
<dbReference type="EMBL" id="FQZV01000032">
    <property type="protein sequence ID" value="SHJ61128.1"/>
    <property type="molecule type" value="Genomic_DNA"/>
</dbReference>
<dbReference type="NCBIfam" id="NF037997">
    <property type="entry name" value="Na_Pi_symport"/>
    <property type="match status" value="1"/>
</dbReference>
<name>A0A1M6KQ69_9FIRM</name>
<keyword evidence="2" id="KW-1003">Cell membrane</keyword>
<dbReference type="Proteomes" id="UP000184536">
    <property type="component" value="Unassembled WGS sequence"/>
</dbReference>
<feature type="transmembrane region" description="Helical" evidence="6">
    <location>
        <begin position="101"/>
        <end position="123"/>
    </location>
</feature>
<feature type="transmembrane region" description="Helical" evidence="6">
    <location>
        <begin position="135"/>
        <end position="154"/>
    </location>
</feature>
<dbReference type="GO" id="GO:0044341">
    <property type="term" value="P:sodium-dependent phosphate transport"/>
    <property type="evidence" value="ECO:0007669"/>
    <property type="project" value="InterPro"/>
</dbReference>
<evidence type="ECO:0000313" key="8">
    <source>
        <dbReference type="Proteomes" id="UP000184536"/>
    </source>
</evidence>
<dbReference type="PANTHER" id="PTHR10010:SF46">
    <property type="entry name" value="SODIUM-DEPENDENT PHOSPHATE TRANSPORT PROTEIN 2B"/>
    <property type="match status" value="1"/>
</dbReference>
<feature type="transmembrane region" description="Helical" evidence="6">
    <location>
        <begin position="284"/>
        <end position="303"/>
    </location>
</feature>
<reference evidence="8" key="1">
    <citation type="submission" date="2016-11" db="EMBL/GenBank/DDBJ databases">
        <authorList>
            <person name="Varghese N."/>
            <person name="Submissions S."/>
        </authorList>
    </citation>
    <scope>NUCLEOTIDE SEQUENCE [LARGE SCALE GENOMIC DNA]</scope>
    <source>
        <strain evidence="8">DSM 17957</strain>
    </source>
</reference>
<accession>A0A1M6KQ69</accession>
<keyword evidence="8" id="KW-1185">Reference proteome</keyword>
<dbReference type="GO" id="GO:0005886">
    <property type="term" value="C:plasma membrane"/>
    <property type="evidence" value="ECO:0007669"/>
    <property type="project" value="UniProtKB-SubCell"/>
</dbReference>
<sequence>MLLKIIAGALAGISILFLGMNMMSDGVLSLATKRLKFVLSTFTTNPVIGVLCGALVTALTQSSSGTTVMVVSLVNGGVLDLYQAAAVIMGANIGTTVTAQLISYDFFVFIPHLLFLGILLYHLKLTSIMRELGRFLIGFSLLFLGIRVMVVSLYPLKNLLGFQHMLFSVGDHQLLGVLLGALTTGIIQSSSTGIAILQGLSYQGLISLSQALPILMGQNIGTCVTTLLSSISSDKNGKRAALIHLLFNLLGTLILFPFMGWMAIWVTKLSPNLVVRQIANAHTLFNVLTVILLLPFLSGLVTLSKKIIR</sequence>
<dbReference type="OrthoDB" id="9763003at2"/>
<keyword evidence="4 6" id="KW-1133">Transmembrane helix</keyword>
<dbReference type="AlphaFoldDB" id="A0A1M6KQ69"/>
<comment type="subcellular location">
    <subcellularLocation>
        <location evidence="1">Cell membrane</location>
        <topology evidence="1">Multi-pass membrane protein</topology>
    </subcellularLocation>
</comment>